<dbReference type="SUPFAM" id="SSF51445">
    <property type="entry name" value="(Trans)glycosidases"/>
    <property type="match status" value="1"/>
</dbReference>
<dbReference type="GO" id="GO:0004563">
    <property type="term" value="F:beta-N-acetylhexosaminidase activity"/>
    <property type="evidence" value="ECO:0007669"/>
    <property type="project" value="UniProtKB-EC"/>
</dbReference>
<keyword evidence="5 10" id="KW-0133">Cell shape</keyword>
<dbReference type="InterPro" id="IPR001764">
    <property type="entry name" value="Glyco_hydro_3_N"/>
</dbReference>
<comment type="similarity">
    <text evidence="10">Belongs to the glycosyl hydrolase 3 family. NagZ subfamily.</text>
</comment>
<dbReference type="PANTHER" id="PTHR30480:SF13">
    <property type="entry name" value="BETA-HEXOSAMINIDASE"/>
    <property type="match status" value="1"/>
</dbReference>
<feature type="binding site" evidence="10">
    <location>
        <position position="133"/>
    </location>
    <ligand>
        <name>substrate</name>
    </ligand>
</feature>
<dbReference type="EC" id="3.2.1.52" evidence="10"/>
<dbReference type="PROSITE" id="PS00775">
    <property type="entry name" value="GLYCOSYL_HYDROL_F3"/>
    <property type="match status" value="1"/>
</dbReference>
<evidence type="ECO:0000313" key="13">
    <source>
        <dbReference type="Proteomes" id="UP001589769"/>
    </source>
</evidence>
<feature type="binding site" evidence="10">
    <location>
        <position position="62"/>
    </location>
    <ligand>
        <name>substrate</name>
    </ligand>
</feature>
<comment type="function">
    <text evidence="10">Plays a role in peptidoglycan recycling by cleaving the terminal beta-1,4-linked N-acetylglucosamine (GlcNAc) from peptide-linked peptidoglycan fragments, giving rise to free GlcNAc, anhydro-N-acetylmuramic acid and anhydro-N-acetylmuramic acid-linked peptides.</text>
</comment>
<dbReference type="Gene3D" id="3.20.20.300">
    <property type="entry name" value="Glycoside hydrolase, family 3, N-terminal domain"/>
    <property type="match status" value="1"/>
</dbReference>
<evidence type="ECO:0000256" key="1">
    <source>
        <dbReference type="ARBA" id="ARBA00001231"/>
    </source>
</evidence>
<evidence type="ECO:0000256" key="7">
    <source>
        <dbReference type="ARBA" id="ARBA00023295"/>
    </source>
</evidence>
<evidence type="ECO:0000256" key="5">
    <source>
        <dbReference type="ARBA" id="ARBA00022960"/>
    </source>
</evidence>
<evidence type="ECO:0000256" key="3">
    <source>
        <dbReference type="ARBA" id="ARBA00022618"/>
    </source>
</evidence>
<dbReference type="InterPro" id="IPR017853">
    <property type="entry name" value="GH"/>
</dbReference>
<gene>
    <name evidence="10 12" type="primary">nagZ</name>
    <name evidence="12" type="ORF">ACFFHT_01605</name>
</gene>
<evidence type="ECO:0000256" key="2">
    <source>
        <dbReference type="ARBA" id="ARBA00022490"/>
    </source>
</evidence>
<dbReference type="Pfam" id="PF00933">
    <property type="entry name" value="Glyco_hydro_3"/>
    <property type="match status" value="1"/>
</dbReference>
<dbReference type="InterPro" id="IPR050226">
    <property type="entry name" value="NagZ_Beta-hexosaminidase"/>
</dbReference>
<evidence type="ECO:0000256" key="6">
    <source>
        <dbReference type="ARBA" id="ARBA00022984"/>
    </source>
</evidence>
<name>A0ABV6HUC9_9PAST</name>
<protein>
    <recommendedName>
        <fullName evidence="10">Beta-hexosaminidase</fullName>
        <ecNumber evidence="10">3.2.1.52</ecNumber>
    </recommendedName>
    <alternativeName>
        <fullName evidence="10">Beta-N-acetylhexosaminidase</fullName>
    </alternativeName>
    <alternativeName>
        <fullName evidence="10">N-acetyl-beta-glucosaminidase</fullName>
    </alternativeName>
</protein>
<feature type="domain" description="Glycoside hydrolase family 3 N-terminal" evidence="11">
    <location>
        <begin position="12"/>
        <end position="294"/>
    </location>
</feature>
<feature type="binding site" evidence="10">
    <location>
        <position position="70"/>
    </location>
    <ligand>
        <name>substrate</name>
    </ligand>
</feature>
<evidence type="ECO:0000256" key="10">
    <source>
        <dbReference type="HAMAP-Rule" id="MF_00364"/>
    </source>
</evidence>
<feature type="active site" description="Proton donor/acceptor" evidence="10">
    <location>
        <position position="176"/>
    </location>
</feature>
<feature type="active site" description="Nucleophile" evidence="10">
    <location>
        <position position="248"/>
    </location>
</feature>
<keyword evidence="8 10" id="KW-0131">Cell cycle</keyword>
<keyword evidence="4 10" id="KW-0378">Hydrolase</keyword>
<dbReference type="InterPro" id="IPR036962">
    <property type="entry name" value="Glyco_hydro_3_N_sf"/>
</dbReference>
<keyword evidence="3 10" id="KW-0132">Cell division</keyword>
<keyword evidence="9 10" id="KW-0961">Cell wall biogenesis/degradation</keyword>
<evidence type="ECO:0000256" key="4">
    <source>
        <dbReference type="ARBA" id="ARBA00022801"/>
    </source>
</evidence>
<dbReference type="InterPro" id="IPR019800">
    <property type="entry name" value="Glyco_hydro_3_AS"/>
</dbReference>
<dbReference type="Proteomes" id="UP001589769">
    <property type="component" value="Unassembled WGS sequence"/>
</dbReference>
<feature type="site" description="Important for catalytic activity" evidence="10">
    <location>
        <position position="174"/>
    </location>
</feature>
<accession>A0ABV6HUC9</accession>
<comment type="catalytic activity">
    <reaction evidence="1 10">
        <text>Hydrolysis of terminal non-reducing N-acetyl-D-hexosamine residues in N-acetyl-beta-D-hexosaminides.</text>
        <dbReference type="EC" id="3.2.1.52"/>
    </reaction>
</comment>
<evidence type="ECO:0000259" key="11">
    <source>
        <dbReference type="Pfam" id="PF00933"/>
    </source>
</evidence>
<reference evidence="12 13" key="1">
    <citation type="submission" date="2024-09" db="EMBL/GenBank/DDBJ databases">
        <authorList>
            <person name="Sun Q."/>
            <person name="Mori K."/>
        </authorList>
    </citation>
    <scope>NUCLEOTIDE SEQUENCE [LARGE SCALE GENOMIC DNA]</scope>
    <source>
        <strain evidence="12 13">CCM 7538</strain>
    </source>
</reference>
<feature type="binding site" evidence="10">
    <location>
        <begin position="163"/>
        <end position="164"/>
    </location>
    <ligand>
        <name>substrate</name>
    </ligand>
</feature>
<dbReference type="PANTHER" id="PTHR30480">
    <property type="entry name" value="BETA-HEXOSAMINIDASE-RELATED"/>
    <property type="match status" value="1"/>
</dbReference>
<dbReference type="EMBL" id="JBHLWA010000007">
    <property type="protein sequence ID" value="MFC0322267.1"/>
    <property type="molecule type" value="Genomic_DNA"/>
</dbReference>
<keyword evidence="13" id="KW-1185">Reference proteome</keyword>
<keyword evidence="2 10" id="KW-0963">Cytoplasm</keyword>
<organism evidence="12 13">
    <name type="scientific">Gallibacterium melopsittaci</name>
    <dbReference type="NCBI Taxonomy" id="516063"/>
    <lineage>
        <taxon>Bacteria</taxon>
        <taxon>Pseudomonadati</taxon>
        <taxon>Pseudomonadota</taxon>
        <taxon>Gammaproteobacteria</taxon>
        <taxon>Pasteurellales</taxon>
        <taxon>Pasteurellaceae</taxon>
        <taxon>Gallibacterium</taxon>
    </lineage>
</organism>
<keyword evidence="6 10" id="KW-0573">Peptidoglycan synthesis</keyword>
<evidence type="ECO:0000256" key="9">
    <source>
        <dbReference type="ARBA" id="ARBA00023316"/>
    </source>
</evidence>
<dbReference type="NCBIfam" id="NF003740">
    <property type="entry name" value="PRK05337.1"/>
    <property type="match status" value="1"/>
</dbReference>
<dbReference type="RefSeq" id="WP_382372833.1">
    <property type="nucleotide sequence ID" value="NZ_JBHLWA010000007.1"/>
</dbReference>
<evidence type="ECO:0000256" key="8">
    <source>
        <dbReference type="ARBA" id="ARBA00023306"/>
    </source>
</evidence>
<keyword evidence="7 10" id="KW-0326">Glycosidase</keyword>
<dbReference type="InterPro" id="IPR022956">
    <property type="entry name" value="Beta_hexosaminidase_bac"/>
</dbReference>
<proteinExistence type="inferred from homology"/>
<comment type="caution">
    <text evidence="12">The sequence shown here is derived from an EMBL/GenBank/DDBJ whole genome shotgun (WGS) entry which is preliminary data.</text>
</comment>
<comment type="pathway">
    <text evidence="10">Cell wall biogenesis; peptidoglycan recycling.</text>
</comment>
<dbReference type="HAMAP" id="MF_00364">
    <property type="entry name" value="NagZ"/>
    <property type="match status" value="1"/>
</dbReference>
<sequence length="347" mass="39065">MAKLIVDIQGTALEQEDIEILNHPLIAGVILFTRNFVDIPQLQDLIKNIRQKVKHPLLITVDQEGGRVQRFRQGFTQLPAMQAFSQLLPIDEQQYWAKESAWVMAMEIMAMDIDLSFAPVLDLGHQCKAIGDRSFHQHWQQALSLAEAFCDGMLQAGMATTGKHFPGHGSVIADSHLETPTDDRAFEQIYQQDLQPFQQLIHRNKLKAMMPAHVIYSAVDPAPASGSSYWLKQVLRNQLGFNGIIFSDDLGMKGAGAMGSYLERSQQALAAGCDILLLCNERAGVIEVLDQLKYQPSESEKMAYLQLAKNKKFTLSELQATSRWVNAHRYLGDLQQRWLDMKEKASV</sequence>
<evidence type="ECO:0000313" key="12">
    <source>
        <dbReference type="EMBL" id="MFC0322267.1"/>
    </source>
</evidence>
<comment type="subcellular location">
    <subcellularLocation>
        <location evidence="10">Cytoplasm</location>
    </subcellularLocation>
</comment>